<protein>
    <submittedName>
        <fullName evidence="2">Uncharacterized protein</fullName>
    </submittedName>
</protein>
<evidence type="ECO:0000313" key="2">
    <source>
        <dbReference type="EMBL" id="KTD30447.1"/>
    </source>
</evidence>
<dbReference type="AlphaFoldDB" id="A0A0W0WDP0"/>
<evidence type="ECO:0000313" key="3">
    <source>
        <dbReference type="Proteomes" id="UP000054908"/>
    </source>
</evidence>
<proteinExistence type="predicted"/>
<dbReference type="OrthoDB" id="5651607at2"/>
<name>A0A0W0WDP0_9GAMM</name>
<dbReference type="PATRIC" id="fig|466.6.peg.683"/>
<dbReference type="RefSeq" id="WP_058451454.1">
    <property type="nucleotide sequence ID" value="NZ_CAAAIB010000007.1"/>
</dbReference>
<dbReference type="EMBL" id="LNYL01000016">
    <property type="protein sequence ID" value="KTD30447.1"/>
    <property type="molecule type" value="Genomic_DNA"/>
</dbReference>
<sequence>MLKKCVYIALALFSSSGVVNAYQISLEGKYDCKGTEIGSKTSFRCEMVINKTGETYGSSATCDDGNSYKGTGIYDNNTHILSSGFINPKKAKETGVAVTYIKVDGSMTTDWTYLNNTTIGHTACIKKSTKSE</sequence>
<keyword evidence="3" id="KW-1185">Reference proteome</keyword>
<evidence type="ECO:0000256" key="1">
    <source>
        <dbReference type="SAM" id="SignalP"/>
    </source>
</evidence>
<comment type="caution">
    <text evidence="2">The sequence shown here is derived from an EMBL/GenBank/DDBJ whole genome shotgun (WGS) entry which is preliminary data.</text>
</comment>
<feature type="chain" id="PRO_5006915375" evidence="1">
    <location>
        <begin position="22"/>
        <end position="132"/>
    </location>
</feature>
<organism evidence="2 3">
    <name type="scientific">Legionella maceachernii</name>
    <dbReference type="NCBI Taxonomy" id="466"/>
    <lineage>
        <taxon>Bacteria</taxon>
        <taxon>Pseudomonadati</taxon>
        <taxon>Pseudomonadota</taxon>
        <taxon>Gammaproteobacteria</taxon>
        <taxon>Legionellales</taxon>
        <taxon>Legionellaceae</taxon>
        <taxon>Legionella</taxon>
    </lineage>
</organism>
<keyword evidence="1" id="KW-0732">Signal</keyword>
<dbReference type="Proteomes" id="UP000054908">
    <property type="component" value="Unassembled WGS sequence"/>
</dbReference>
<gene>
    <name evidence="2" type="ORF">Lmac_0631</name>
</gene>
<accession>A0A0W0WDP0</accession>
<feature type="signal peptide" evidence="1">
    <location>
        <begin position="1"/>
        <end position="21"/>
    </location>
</feature>
<reference evidence="2 3" key="1">
    <citation type="submission" date="2015-11" db="EMBL/GenBank/DDBJ databases">
        <title>Genomic analysis of 38 Legionella species identifies large and diverse effector repertoires.</title>
        <authorList>
            <person name="Burstein D."/>
            <person name="Amaro F."/>
            <person name="Zusman T."/>
            <person name="Lifshitz Z."/>
            <person name="Cohen O."/>
            <person name="Gilbert J.A."/>
            <person name="Pupko T."/>
            <person name="Shuman H.A."/>
            <person name="Segal G."/>
        </authorList>
    </citation>
    <scope>NUCLEOTIDE SEQUENCE [LARGE SCALE GENOMIC DNA]</scope>
    <source>
        <strain evidence="2 3">PX-1-G2-E2</strain>
    </source>
</reference>